<proteinExistence type="predicted"/>
<gene>
    <name evidence="2" type="ORF">FHU29_002358</name>
</gene>
<accession>A0A839RNM4</accession>
<dbReference type="OrthoDB" id="3838061at2"/>
<keyword evidence="1" id="KW-0812">Transmembrane</keyword>
<dbReference type="Proteomes" id="UP000567922">
    <property type="component" value="Unassembled WGS sequence"/>
</dbReference>
<comment type="caution">
    <text evidence="2">The sequence shown here is derived from an EMBL/GenBank/DDBJ whole genome shotgun (WGS) entry which is preliminary data.</text>
</comment>
<keyword evidence="1" id="KW-0472">Membrane</keyword>
<name>A0A839RNM4_9ACTN</name>
<keyword evidence="1" id="KW-1133">Transmembrane helix</keyword>
<evidence type="ECO:0000313" key="2">
    <source>
        <dbReference type="EMBL" id="MBB3037909.1"/>
    </source>
</evidence>
<reference evidence="2 3" key="1">
    <citation type="submission" date="2020-08" db="EMBL/GenBank/DDBJ databases">
        <title>Sequencing the genomes of 1000 actinobacteria strains.</title>
        <authorList>
            <person name="Klenk H.-P."/>
        </authorList>
    </citation>
    <scope>NUCLEOTIDE SEQUENCE [LARGE SCALE GENOMIC DNA]</scope>
    <source>
        <strain evidence="2 3">DSM 45258</strain>
    </source>
</reference>
<evidence type="ECO:0000256" key="1">
    <source>
        <dbReference type="SAM" id="Phobius"/>
    </source>
</evidence>
<evidence type="ECO:0000313" key="3">
    <source>
        <dbReference type="Proteomes" id="UP000567922"/>
    </source>
</evidence>
<feature type="transmembrane region" description="Helical" evidence="1">
    <location>
        <begin position="129"/>
        <end position="147"/>
    </location>
</feature>
<dbReference type="EMBL" id="JACHWS010000002">
    <property type="protein sequence ID" value="MBB3037909.1"/>
    <property type="molecule type" value="Genomic_DNA"/>
</dbReference>
<feature type="transmembrane region" description="Helical" evidence="1">
    <location>
        <begin position="12"/>
        <end position="31"/>
    </location>
</feature>
<organism evidence="2 3">
    <name type="scientific">Hoyosella altamirensis</name>
    <dbReference type="NCBI Taxonomy" id="616997"/>
    <lineage>
        <taxon>Bacteria</taxon>
        <taxon>Bacillati</taxon>
        <taxon>Actinomycetota</taxon>
        <taxon>Actinomycetes</taxon>
        <taxon>Mycobacteriales</taxon>
        <taxon>Hoyosellaceae</taxon>
        <taxon>Hoyosella</taxon>
    </lineage>
</organism>
<dbReference type="RefSeq" id="WP_064441383.1">
    <property type="nucleotide sequence ID" value="NZ_BDDI01000013.1"/>
</dbReference>
<keyword evidence="3" id="KW-1185">Reference proteome</keyword>
<protein>
    <submittedName>
        <fullName evidence="2">Uncharacterized protein</fullName>
    </submittedName>
</protein>
<dbReference type="AlphaFoldDB" id="A0A839RNM4"/>
<sequence>MPSVSPNTLDITHRTGLAVIAISAVAVLLLMGPNEPQSTRIDSVTNARDTTSEFESSVDSALAAWRTNEVSADSAPKQQVVNGWVARDLLEVIAHQNNFLIEEVRDSRSDAAWHTRATVGMLQVRDERLPWLLVLLIAAIGWFGITAPRRS</sequence>